<dbReference type="InterPro" id="IPR001633">
    <property type="entry name" value="EAL_dom"/>
</dbReference>
<evidence type="ECO:0000313" key="3">
    <source>
        <dbReference type="EMBL" id="RKQ63938.1"/>
    </source>
</evidence>
<dbReference type="InterPro" id="IPR035919">
    <property type="entry name" value="EAL_sf"/>
</dbReference>
<dbReference type="EMBL" id="RBIE01000001">
    <property type="protein sequence ID" value="RKQ63938.1"/>
    <property type="molecule type" value="Genomic_DNA"/>
</dbReference>
<dbReference type="PANTHER" id="PTHR33121:SF71">
    <property type="entry name" value="OXYGEN SENSOR PROTEIN DOSP"/>
    <property type="match status" value="1"/>
</dbReference>
<dbReference type="SMART" id="SM00267">
    <property type="entry name" value="GGDEF"/>
    <property type="match status" value="1"/>
</dbReference>
<dbReference type="SUPFAM" id="SSF141868">
    <property type="entry name" value="EAL domain-like"/>
    <property type="match status" value="1"/>
</dbReference>
<dbReference type="Proteomes" id="UP000280881">
    <property type="component" value="Unassembled WGS sequence"/>
</dbReference>
<dbReference type="RefSeq" id="WP_121170269.1">
    <property type="nucleotide sequence ID" value="NZ_RBIE01000001.1"/>
</dbReference>
<dbReference type="InterPro" id="IPR050706">
    <property type="entry name" value="Cyclic-di-GMP_PDE-like"/>
</dbReference>
<dbReference type="AlphaFoldDB" id="A0A420W9K2"/>
<dbReference type="CDD" id="cd01948">
    <property type="entry name" value="EAL"/>
    <property type="match status" value="1"/>
</dbReference>
<gene>
    <name evidence="3" type="ORF">C7457_0827</name>
</gene>
<proteinExistence type="predicted"/>
<dbReference type="Pfam" id="PF00990">
    <property type="entry name" value="GGDEF"/>
    <property type="match status" value="1"/>
</dbReference>
<dbReference type="GO" id="GO:0071111">
    <property type="term" value="F:cyclic-guanylate-specific phosphodiesterase activity"/>
    <property type="evidence" value="ECO:0007669"/>
    <property type="project" value="InterPro"/>
</dbReference>
<dbReference type="OrthoDB" id="7057390at2"/>
<comment type="caution">
    <text evidence="3">The sequence shown here is derived from an EMBL/GenBank/DDBJ whole genome shotgun (WGS) entry which is preliminary data.</text>
</comment>
<reference evidence="3 4" key="1">
    <citation type="submission" date="2018-10" db="EMBL/GenBank/DDBJ databases">
        <title>Genomic Encyclopedia of Type Strains, Phase IV (KMG-IV): sequencing the most valuable type-strain genomes for metagenomic binning, comparative biology and taxonomic classification.</title>
        <authorList>
            <person name="Goeker M."/>
        </authorList>
    </citation>
    <scope>NUCLEOTIDE SEQUENCE [LARGE SCALE GENOMIC DNA]</scope>
    <source>
        <strain evidence="3 4">DSM 15521</strain>
    </source>
</reference>
<evidence type="ECO:0000259" key="2">
    <source>
        <dbReference type="PROSITE" id="PS50887"/>
    </source>
</evidence>
<feature type="domain" description="EAL" evidence="1">
    <location>
        <begin position="165"/>
        <end position="406"/>
    </location>
</feature>
<dbReference type="InterPro" id="IPR043128">
    <property type="entry name" value="Rev_trsase/Diguanyl_cyclase"/>
</dbReference>
<name>A0A420W9K2_9BACT</name>
<dbReference type="CDD" id="cd01949">
    <property type="entry name" value="GGDEF"/>
    <property type="match status" value="1"/>
</dbReference>
<dbReference type="PROSITE" id="PS50883">
    <property type="entry name" value="EAL"/>
    <property type="match status" value="1"/>
</dbReference>
<evidence type="ECO:0000259" key="1">
    <source>
        <dbReference type="PROSITE" id="PS50883"/>
    </source>
</evidence>
<dbReference type="SUPFAM" id="SSF55073">
    <property type="entry name" value="Nucleotide cyclase"/>
    <property type="match status" value="1"/>
</dbReference>
<dbReference type="SMART" id="SM00052">
    <property type="entry name" value="EAL"/>
    <property type="match status" value="1"/>
</dbReference>
<dbReference type="PROSITE" id="PS50887">
    <property type="entry name" value="GGDEF"/>
    <property type="match status" value="1"/>
</dbReference>
<dbReference type="Pfam" id="PF00563">
    <property type="entry name" value="EAL"/>
    <property type="match status" value="1"/>
</dbReference>
<dbReference type="PANTHER" id="PTHR33121">
    <property type="entry name" value="CYCLIC DI-GMP PHOSPHODIESTERASE PDEF"/>
    <property type="match status" value="1"/>
</dbReference>
<protein>
    <submittedName>
        <fullName evidence="3">Diguanylate cyclase (GGDEF)-like protein</fullName>
    </submittedName>
</protein>
<feature type="domain" description="GGDEF" evidence="2">
    <location>
        <begin position="25"/>
        <end position="156"/>
    </location>
</feature>
<dbReference type="InterPro" id="IPR000160">
    <property type="entry name" value="GGDEF_dom"/>
</dbReference>
<evidence type="ECO:0000313" key="4">
    <source>
        <dbReference type="Proteomes" id="UP000280881"/>
    </source>
</evidence>
<dbReference type="InterPro" id="IPR029787">
    <property type="entry name" value="Nucleotide_cyclase"/>
</dbReference>
<keyword evidence="4" id="KW-1185">Reference proteome</keyword>
<dbReference type="Gene3D" id="3.20.20.450">
    <property type="entry name" value="EAL domain"/>
    <property type="match status" value="1"/>
</dbReference>
<sequence>MLDEITQLPSRKAFFSHLKEINLGTGVIIAIFDIDDFRFVNFAHGYRIGDSVIKATGSHIKRTFSKYFTNFFIGRTGANQFSVVLYDDVPKVRIEEVFNKHVRLIKFKLKDEFIRVTLSGGVSSGKDKYQDIYSQAEDALYTAKYQGKNTIVFYGNFVVRDTKRFREVRQKLIEAIRKESVRPYFQPIVSLRTGRVFGYEVLSRIFYNDEVLRGDYVFSVADSLALTPEIDKILFLNAIKYFGSYKLFFNLSMKYFFRELTNIFQIAKTYSLDLSNVIFEVTESQKLMQEGIAISIFNLFREFNAGIAIDDFGAGYSNFMYLKKLPADVVKIDGAFIRNAAKDIKDLTIVKSIVEVARAFRIRSLAEFIEDEETYRLMKAIGVSLGQGYFIGKPEPEPKEVRVEIE</sequence>
<dbReference type="Gene3D" id="3.30.70.270">
    <property type="match status" value="1"/>
</dbReference>
<accession>A0A420W9K2</accession>
<dbReference type="NCBIfam" id="TIGR00254">
    <property type="entry name" value="GGDEF"/>
    <property type="match status" value="1"/>
</dbReference>
<organism evidence="3 4">
    <name type="scientific">Thermovibrio guaymasensis</name>
    <dbReference type="NCBI Taxonomy" id="240167"/>
    <lineage>
        <taxon>Bacteria</taxon>
        <taxon>Pseudomonadati</taxon>
        <taxon>Aquificota</taxon>
        <taxon>Aquificia</taxon>
        <taxon>Desulfurobacteriales</taxon>
        <taxon>Desulfurobacteriaceae</taxon>
        <taxon>Thermovibrio</taxon>
    </lineage>
</organism>